<evidence type="ECO:0000256" key="1">
    <source>
        <dbReference type="SAM" id="Phobius"/>
    </source>
</evidence>
<feature type="transmembrane region" description="Helical" evidence="1">
    <location>
        <begin position="41"/>
        <end position="61"/>
    </location>
</feature>
<reference evidence="2" key="1">
    <citation type="submission" date="2020-05" db="EMBL/GenBank/DDBJ databases">
        <authorList>
            <person name="Chiriac C."/>
            <person name="Salcher M."/>
            <person name="Ghai R."/>
            <person name="Kavagutti S V."/>
        </authorList>
    </citation>
    <scope>NUCLEOTIDE SEQUENCE</scope>
</reference>
<feature type="transmembrane region" description="Helical" evidence="1">
    <location>
        <begin position="156"/>
        <end position="179"/>
    </location>
</feature>
<name>A0A6J6CYW3_9ZZZZ</name>
<dbReference type="AlphaFoldDB" id="A0A6J6CYW3"/>
<feature type="transmembrane region" description="Helical" evidence="1">
    <location>
        <begin position="73"/>
        <end position="93"/>
    </location>
</feature>
<gene>
    <name evidence="2" type="ORF">UFOPK1591_00438</name>
</gene>
<proteinExistence type="predicted"/>
<keyword evidence="1" id="KW-0472">Membrane</keyword>
<feature type="transmembrane region" description="Helical" evidence="1">
    <location>
        <begin position="12"/>
        <end position="35"/>
    </location>
</feature>
<sequence length="195" mass="20166">MKTEESRASTRKLGVALILWALPAAVSGIFITFSVDHGPEVGMVGLAILALGTAFARGWALWSIVHLGATWRFANGLAASGSTVVGIVALVALTQSFGLGLLVVLIASWAVFLTVCDAVMAFRIRHVQLSRDLGVLAIASGALATIEIVFPLSSVYAVGILGAYGVIVAVYLAIAGVSLRFDSSAHIASKESSTP</sequence>
<keyword evidence="1" id="KW-1133">Transmembrane helix</keyword>
<keyword evidence="1" id="KW-0812">Transmembrane</keyword>
<protein>
    <submittedName>
        <fullName evidence="2">Unannotated protein</fullName>
    </submittedName>
</protein>
<feature type="transmembrane region" description="Helical" evidence="1">
    <location>
        <begin position="99"/>
        <end position="121"/>
    </location>
</feature>
<feature type="transmembrane region" description="Helical" evidence="1">
    <location>
        <begin position="133"/>
        <end position="150"/>
    </location>
</feature>
<dbReference type="EMBL" id="CAEZTD010000022">
    <property type="protein sequence ID" value="CAB4556810.1"/>
    <property type="molecule type" value="Genomic_DNA"/>
</dbReference>
<organism evidence="2">
    <name type="scientific">freshwater metagenome</name>
    <dbReference type="NCBI Taxonomy" id="449393"/>
    <lineage>
        <taxon>unclassified sequences</taxon>
        <taxon>metagenomes</taxon>
        <taxon>ecological metagenomes</taxon>
    </lineage>
</organism>
<evidence type="ECO:0000313" key="2">
    <source>
        <dbReference type="EMBL" id="CAB4556810.1"/>
    </source>
</evidence>
<accession>A0A6J6CYW3</accession>